<dbReference type="InterPro" id="IPR005791">
    <property type="entry name" value="SecD"/>
</dbReference>
<dbReference type="Gene3D" id="1.20.1640.10">
    <property type="entry name" value="Multidrug efflux transporter AcrB transmembrane domain"/>
    <property type="match status" value="1"/>
</dbReference>
<evidence type="ECO:0000256" key="8">
    <source>
        <dbReference type="ARBA" id="ARBA00023010"/>
    </source>
</evidence>
<accession>A0A7T0BT03</accession>
<keyword evidence="8 10" id="KW-0811">Translocation</keyword>
<dbReference type="InterPro" id="IPR022646">
    <property type="entry name" value="SecD/SecF_CS"/>
</dbReference>
<dbReference type="AlphaFoldDB" id="A0A7T0BT03"/>
<dbReference type="GO" id="GO:0043952">
    <property type="term" value="P:protein transport by the Sec complex"/>
    <property type="evidence" value="ECO:0007669"/>
    <property type="project" value="UniProtKB-UniRule"/>
</dbReference>
<dbReference type="FunFam" id="3.30.1360.200:FF:000002">
    <property type="entry name" value="Preprotein translocase subunit SecD"/>
    <property type="match status" value="1"/>
</dbReference>
<name>A0A7T0BT03_9BACT</name>
<evidence type="ECO:0000256" key="10">
    <source>
        <dbReference type="HAMAP-Rule" id="MF_01463"/>
    </source>
</evidence>
<protein>
    <recommendedName>
        <fullName evidence="10">Protein translocase subunit SecD</fullName>
    </recommendedName>
</protein>
<feature type="domain" description="SecDF P1 head subdomain" evidence="13">
    <location>
        <begin position="232"/>
        <end position="337"/>
    </location>
</feature>
<dbReference type="Pfam" id="PF21760">
    <property type="entry name" value="SecD_1st"/>
    <property type="match status" value="1"/>
</dbReference>
<dbReference type="InterPro" id="IPR054384">
    <property type="entry name" value="SecDF_P1_head"/>
</dbReference>
<comment type="function">
    <text evidence="10">Part of the Sec protein translocase complex. Interacts with the SecYEG preprotein conducting channel. SecDF uses the proton motive force (PMF) to complete protein translocation after the ATP-dependent function of SecA.</text>
</comment>
<keyword evidence="9 10" id="KW-0472">Membrane</keyword>
<comment type="subunit">
    <text evidence="10">Forms a complex with SecF. Part of the essential Sec protein translocation apparatus which comprises SecA, SecYEG and auxiliary proteins SecDF. Other proteins may also be involved.</text>
</comment>
<dbReference type="Gene3D" id="3.30.70.3400">
    <property type="match status" value="1"/>
</dbReference>
<evidence type="ECO:0000256" key="6">
    <source>
        <dbReference type="ARBA" id="ARBA00022927"/>
    </source>
</evidence>
<dbReference type="Pfam" id="PF07549">
    <property type="entry name" value="Sec_GG"/>
    <property type="match status" value="1"/>
</dbReference>
<dbReference type="EMBL" id="CP048685">
    <property type="protein sequence ID" value="QPJ60371.1"/>
    <property type="molecule type" value="Genomic_DNA"/>
</dbReference>
<feature type="domain" description="Protein translocase subunit SecDF P1" evidence="12">
    <location>
        <begin position="138"/>
        <end position="197"/>
    </location>
</feature>
<dbReference type="Pfam" id="PF22599">
    <property type="entry name" value="SecDF_P1_head"/>
    <property type="match status" value="1"/>
</dbReference>
<evidence type="ECO:0000256" key="9">
    <source>
        <dbReference type="ARBA" id="ARBA00023136"/>
    </source>
</evidence>
<feature type="transmembrane region" description="Helical" evidence="10">
    <location>
        <begin position="358"/>
        <end position="378"/>
    </location>
</feature>
<dbReference type="GO" id="GO:0006605">
    <property type="term" value="P:protein targeting"/>
    <property type="evidence" value="ECO:0007669"/>
    <property type="project" value="UniProtKB-UniRule"/>
</dbReference>
<keyword evidence="5 10" id="KW-0812">Transmembrane</keyword>
<dbReference type="Proteomes" id="UP000594688">
    <property type="component" value="Chromosome"/>
</dbReference>
<proteinExistence type="inferred from homology"/>
<dbReference type="InterPro" id="IPR048631">
    <property type="entry name" value="SecD_1st"/>
</dbReference>
<evidence type="ECO:0000259" key="11">
    <source>
        <dbReference type="Pfam" id="PF02355"/>
    </source>
</evidence>
<evidence type="ECO:0000256" key="2">
    <source>
        <dbReference type="ARBA" id="ARBA00022448"/>
    </source>
</evidence>
<dbReference type="NCBIfam" id="TIGR01129">
    <property type="entry name" value="secD"/>
    <property type="match status" value="1"/>
</dbReference>
<reference evidence="14 15" key="1">
    <citation type="submission" date="2020-02" db="EMBL/GenBank/DDBJ databases">
        <title>Genomic and physiological characterization of two novel Nitrospinaceae genera.</title>
        <authorList>
            <person name="Mueller A.J."/>
            <person name="Jung M.-Y."/>
            <person name="Strachan C.R."/>
            <person name="Herbold C.W."/>
            <person name="Kirkegaard R.H."/>
            <person name="Daims H."/>
        </authorList>
    </citation>
    <scope>NUCLEOTIDE SEQUENCE [LARGE SCALE GENOMIC DNA]</scope>
    <source>
        <strain evidence="14">EB</strain>
    </source>
</reference>
<dbReference type="FunFam" id="1.20.1640.10:FF:000004">
    <property type="entry name" value="Protein translocase subunit SecD"/>
    <property type="match status" value="1"/>
</dbReference>
<dbReference type="PANTHER" id="PTHR30081:SF1">
    <property type="entry name" value="PROTEIN TRANSLOCASE SUBUNIT SECD"/>
    <property type="match status" value="1"/>
</dbReference>
<keyword evidence="2 10" id="KW-0813">Transport</keyword>
<keyword evidence="4" id="KW-0997">Cell inner membrane</keyword>
<comment type="caution">
    <text evidence="10">Lacks conserved residue(s) required for the propagation of feature annotation.</text>
</comment>
<evidence type="ECO:0000256" key="4">
    <source>
        <dbReference type="ARBA" id="ARBA00022519"/>
    </source>
</evidence>
<dbReference type="InterPro" id="IPR048634">
    <property type="entry name" value="SecD_SecF_C"/>
</dbReference>
<organism evidence="14 15">
    <name type="scientific">Candidatus Nitronauta litoralis</name>
    <dbReference type="NCBI Taxonomy" id="2705533"/>
    <lineage>
        <taxon>Bacteria</taxon>
        <taxon>Pseudomonadati</taxon>
        <taxon>Nitrospinota/Tectimicrobiota group</taxon>
        <taxon>Nitrospinota</taxon>
        <taxon>Nitrospinia</taxon>
        <taxon>Nitrospinales</taxon>
        <taxon>Nitrospinaceae</taxon>
        <taxon>Candidatus Nitronauta</taxon>
    </lineage>
</organism>
<keyword evidence="3 10" id="KW-1003">Cell membrane</keyword>
<dbReference type="GO" id="GO:0065002">
    <property type="term" value="P:intracellular protein transmembrane transport"/>
    <property type="evidence" value="ECO:0007669"/>
    <property type="project" value="UniProtKB-UniRule"/>
</dbReference>
<dbReference type="PRINTS" id="PR00702">
    <property type="entry name" value="ACRIFLAVINRP"/>
</dbReference>
<evidence type="ECO:0000313" key="14">
    <source>
        <dbReference type="EMBL" id="QPJ60371.1"/>
    </source>
</evidence>
<dbReference type="HAMAP" id="MF_01463_B">
    <property type="entry name" value="SecD_B"/>
    <property type="match status" value="1"/>
</dbReference>
<dbReference type="KEGG" id="nli:G3M70_00070"/>
<keyword evidence="6 10" id="KW-0653">Protein transport</keyword>
<dbReference type="Gene3D" id="3.30.1360.200">
    <property type="match status" value="1"/>
</dbReference>
<feature type="transmembrane region" description="Helical" evidence="10">
    <location>
        <begin position="482"/>
        <end position="506"/>
    </location>
</feature>
<feature type="transmembrane region" description="Helical" evidence="10">
    <location>
        <begin position="411"/>
        <end position="433"/>
    </location>
</feature>
<evidence type="ECO:0000256" key="5">
    <source>
        <dbReference type="ARBA" id="ARBA00022692"/>
    </source>
</evidence>
<keyword evidence="7 10" id="KW-1133">Transmembrane helix</keyword>
<dbReference type="GO" id="GO:0005886">
    <property type="term" value="C:plasma membrane"/>
    <property type="evidence" value="ECO:0007669"/>
    <property type="project" value="UniProtKB-SubCell"/>
</dbReference>
<comment type="subcellular location">
    <subcellularLocation>
        <location evidence="1 10">Cell membrane</location>
        <topology evidence="1 10">Multi-pass membrane protein</topology>
    </subcellularLocation>
</comment>
<dbReference type="Pfam" id="PF02355">
    <property type="entry name" value="SecD_SecF_C"/>
    <property type="match status" value="1"/>
</dbReference>
<evidence type="ECO:0000313" key="15">
    <source>
        <dbReference type="Proteomes" id="UP000594688"/>
    </source>
</evidence>
<feature type="transmembrane region" description="Helical" evidence="10">
    <location>
        <begin position="454"/>
        <end position="476"/>
    </location>
</feature>
<sequence length="520" mass="56688">MHRNLRWKIPLILLVVLGSVYLAWPLKDKINLGLDLRGGMHLVLEVQTEKAVEAGLERRANDIKKALEDDAIEVDRLKVDQETARLKILLVDASDMAGTEDRMRTYPGLTKVEISSDGLEAIYELKNDEREFIKQNAVSQALEIIRNRVDEFGVAEPSIQIQGERRILVQLPGIKDPKVAIELIGKTARLEFRLVNELVSPDAATSGGLPPDSEVLYERNIDPKTGEVIKGDGDPIVVKKRAELTGEMLTNADVRFDSSNNMPYVSLTFDSIGSQLFYDITSKNVKRRLAIVLDENVYSAPVIQEAIAGGQAQVTGSFSTAEARNLAIALRAGALPAPVKILENRTVGASLGSDSVKAGVKSVLAGFVAVLIFIVIYYRLSGMVAVMALFLNIVLLLGALAYFRASLTLPGIAGILLTVGMAIDANVLVFERIREEIKIGKTVRAAIEAGFEKAFRTIVDANVTTFIAAIVLFQFGTGPIKGFAITLCIGILASMFTAVFVSHVVFDSVQARRKLEKLSI</sequence>
<dbReference type="PANTHER" id="PTHR30081">
    <property type="entry name" value="PROTEIN-EXPORT MEMBRANE PROTEIN SEC"/>
    <property type="match status" value="1"/>
</dbReference>
<evidence type="ECO:0000256" key="1">
    <source>
        <dbReference type="ARBA" id="ARBA00004651"/>
    </source>
</evidence>
<comment type="similarity">
    <text evidence="10">Belongs to the SecD/SecF family. SecD subfamily.</text>
</comment>
<dbReference type="NCBIfam" id="TIGR00916">
    <property type="entry name" value="2A0604s01"/>
    <property type="match status" value="1"/>
</dbReference>
<evidence type="ECO:0000259" key="13">
    <source>
        <dbReference type="Pfam" id="PF22599"/>
    </source>
</evidence>
<dbReference type="InterPro" id="IPR001036">
    <property type="entry name" value="Acrflvin-R"/>
</dbReference>
<dbReference type="InterPro" id="IPR022813">
    <property type="entry name" value="SecD/SecF_arch_bac"/>
</dbReference>
<gene>
    <name evidence="10 14" type="primary">secD</name>
    <name evidence="14" type="ORF">G3M70_00070</name>
</gene>
<feature type="transmembrane region" description="Helical" evidence="10">
    <location>
        <begin position="385"/>
        <end position="405"/>
    </location>
</feature>
<dbReference type="GO" id="GO:0015450">
    <property type="term" value="F:protein-transporting ATPase activity"/>
    <property type="evidence" value="ECO:0007669"/>
    <property type="project" value="InterPro"/>
</dbReference>
<dbReference type="SUPFAM" id="SSF82866">
    <property type="entry name" value="Multidrug efflux transporter AcrB transmembrane domain"/>
    <property type="match status" value="1"/>
</dbReference>
<evidence type="ECO:0000256" key="3">
    <source>
        <dbReference type="ARBA" id="ARBA00022475"/>
    </source>
</evidence>
<dbReference type="InterPro" id="IPR055344">
    <property type="entry name" value="SecD_SecF_C_bact"/>
</dbReference>
<feature type="domain" description="Protein export membrane protein SecD/SecF C-terminal" evidence="11">
    <location>
        <begin position="340"/>
        <end position="506"/>
    </location>
</feature>
<evidence type="ECO:0000259" key="12">
    <source>
        <dbReference type="Pfam" id="PF21760"/>
    </source>
</evidence>
<evidence type="ECO:0000256" key="7">
    <source>
        <dbReference type="ARBA" id="ARBA00022989"/>
    </source>
</evidence>